<evidence type="ECO:0008006" key="3">
    <source>
        <dbReference type="Google" id="ProtNLM"/>
    </source>
</evidence>
<dbReference type="AlphaFoldDB" id="A0A6G8IF66"/>
<gene>
    <name evidence="1" type="ORF">G9Q37_05900</name>
</gene>
<protein>
    <recommendedName>
        <fullName evidence="3">DUF2917 domain-containing protein</fullName>
    </recommendedName>
</protein>
<dbReference type="InterPro" id="IPR021317">
    <property type="entry name" value="DUF2917"/>
</dbReference>
<dbReference type="Pfam" id="PF11142">
    <property type="entry name" value="DUF2917"/>
    <property type="match status" value="1"/>
</dbReference>
<evidence type="ECO:0000313" key="2">
    <source>
        <dbReference type="Proteomes" id="UP000503162"/>
    </source>
</evidence>
<evidence type="ECO:0000313" key="1">
    <source>
        <dbReference type="EMBL" id="QIM51708.1"/>
    </source>
</evidence>
<reference evidence="1 2" key="1">
    <citation type="submission" date="2020-03" db="EMBL/GenBank/DDBJ databases">
        <title>Hydrogenophaga sp. nov. isolated from cyanobacterial mat.</title>
        <authorList>
            <person name="Thorat V."/>
            <person name="Kirdat K."/>
            <person name="Tiwarekar B."/>
            <person name="Costa E.D."/>
            <person name="Yadav A."/>
        </authorList>
    </citation>
    <scope>NUCLEOTIDE SEQUENCE [LARGE SCALE GENOMIC DNA]</scope>
    <source>
        <strain evidence="1 2">BA0156</strain>
    </source>
</reference>
<dbReference type="RefSeq" id="WP_166225912.1">
    <property type="nucleotide sequence ID" value="NZ_CP049989.1"/>
</dbReference>
<dbReference type="EMBL" id="CP049989">
    <property type="protein sequence ID" value="QIM51708.1"/>
    <property type="molecule type" value="Genomic_DNA"/>
</dbReference>
<keyword evidence="2" id="KW-1185">Reference proteome</keyword>
<sequence>MDHSATHQTHPTTPVHLVGQVPVEVHLPVGSEIECVGGHLWFTVRPPDSNFFVDDKFLVAGEKFLASQNLRIWISSFRGEPAGYRLRLGVHLK</sequence>
<dbReference type="Proteomes" id="UP000503162">
    <property type="component" value="Chromosome"/>
</dbReference>
<accession>A0A6G8IF66</accession>
<organism evidence="1 2">
    <name type="scientific">Hydrogenophaga crocea</name>
    <dbReference type="NCBI Taxonomy" id="2716225"/>
    <lineage>
        <taxon>Bacteria</taxon>
        <taxon>Pseudomonadati</taxon>
        <taxon>Pseudomonadota</taxon>
        <taxon>Betaproteobacteria</taxon>
        <taxon>Burkholderiales</taxon>
        <taxon>Comamonadaceae</taxon>
        <taxon>Hydrogenophaga</taxon>
    </lineage>
</organism>
<dbReference type="KEGG" id="hcz:G9Q37_05900"/>
<proteinExistence type="predicted"/>
<name>A0A6G8IF66_9BURK</name>